<sequence length="165" mass="17775">MARPGGEPAVGGGLALSAAPSGEAWEPQTRSDSPGLRERIRGTAEVAHSEEEPDEAWMWLETYRTGTVGAKHMERRPTLATWQEKTYMGFHEWPARDKAHTARGSPGEEGGASGSSLTDGGEKHRWGPWVGPAFLDGGDSSDVDFVVSVMQKLPHVTPLTPDDIV</sequence>
<proteinExistence type="predicted"/>
<evidence type="ECO:0000313" key="2">
    <source>
        <dbReference type="EMBL" id="KAJ1109575.1"/>
    </source>
</evidence>
<comment type="caution">
    <text evidence="2">The sequence shown here is derived from an EMBL/GenBank/DDBJ whole genome shotgun (WGS) entry which is preliminary data.</text>
</comment>
<protein>
    <submittedName>
        <fullName evidence="2">Uncharacterized protein</fullName>
    </submittedName>
</protein>
<evidence type="ECO:0000256" key="1">
    <source>
        <dbReference type="SAM" id="MobiDB-lite"/>
    </source>
</evidence>
<dbReference type="EMBL" id="JANPWB010000013">
    <property type="protein sequence ID" value="KAJ1109575.1"/>
    <property type="molecule type" value="Genomic_DNA"/>
</dbReference>
<evidence type="ECO:0000313" key="3">
    <source>
        <dbReference type="Proteomes" id="UP001066276"/>
    </source>
</evidence>
<organism evidence="2 3">
    <name type="scientific">Pleurodeles waltl</name>
    <name type="common">Iberian ribbed newt</name>
    <dbReference type="NCBI Taxonomy" id="8319"/>
    <lineage>
        <taxon>Eukaryota</taxon>
        <taxon>Metazoa</taxon>
        <taxon>Chordata</taxon>
        <taxon>Craniata</taxon>
        <taxon>Vertebrata</taxon>
        <taxon>Euteleostomi</taxon>
        <taxon>Amphibia</taxon>
        <taxon>Batrachia</taxon>
        <taxon>Caudata</taxon>
        <taxon>Salamandroidea</taxon>
        <taxon>Salamandridae</taxon>
        <taxon>Pleurodelinae</taxon>
        <taxon>Pleurodeles</taxon>
    </lineage>
</organism>
<accession>A0AAV7N0N6</accession>
<keyword evidence="3" id="KW-1185">Reference proteome</keyword>
<name>A0AAV7N0N6_PLEWA</name>
<feature type="region of interest" description="Disordered" evidence="1">
    <location>
        <begin position="1"/>
        <end position="53"/>
    </location>
</feature>
<gene>
    <name evidence="2" type="ORF">NDU88_006935</name>
</gene>
<reference evidence="2" key="1">
    <citation type="journal article" date="2022" name="bioRxiv">
        <title>Sequencing and chromosome-scale assembly of the giantPleurodeles waltlgenome.</title>
        <authorList>
            <person name="Brown T."/>
            <person name="Elewa A."/>
            <person name="Iarovenko S."/>
            <person name="Subramanian E."/>
            <person name="Araus A.J."/>
            <person name="Petzold A."/>
            <person name="Susuki M."/>
            <person name="Suzuki K.-i.T."/>
            <person name="Hayashi T."/>
            <person name="Toyoda A."/>
            <person name="Oliveira C."/>
            <person name="Osipova E."/>
            <person name="Leigh N.D."/>
            <person name="Simon A."/>
            <person name="Yun M.H."/>
        </authorList>
    </citation>
    <scope>NUCLEOTIDE SEQUENCE</scope>
    <source>
        <strain evidence="2">20211129_DDA</strain>
        <tissue evidence="2">Liver</tissue>
    </source>
</reference>
<feature type="region of interest" description="Disordered" evidence="1">
    <location>
        <begin position="93"/>
        <end position="124"/>
    </location>
</feature>
<dbReference type="AlphaFoldDB" id="A0AAV7N0N6"/>
<feature type="compositionally biased region" description="Basic and acidic residues" evidence="1">
    <location>
        <begin position="35"/>
        <end position="50"/>
    </location>
</feature>
<dbReference type="Proteomes" id="UP001066276">
    <property type="component" value="Chromosome 9"/>
</dbReference>